<dbReference type="EMBL" id="DSOL01000274">
    <property type="protein sequence ID" value="HEN28891.1"/>
    <property type="molecule type" value="Genomic_DNA"/>
</dbReference>
<evidence type="ECO:0000256" key="1">
    <source>
        <dbReference type="SAM" id="MobiDB-lite"/>
    </source>
</evidence>
<proteinExistence type="predicted"/>
<gene>
    <name evidence="2" type="ORF">ENQ77_09670</name>
</gene>
<organism evidence="2">
    <name type="scientific">candidate division WOR-3 bacterium</name>
    <dbReference type="NCBI Taxonomy" id="2052148"/>
    <lineage>
        <taxon>Bacteria</taxon>
        <taxon>Bacteria division WOR-3</taxon>
    </lineage>
</organism>
<accession>A0A7C2P310</accession>
<sequence>MHGYKHRYHLGEGGTERVEATHLILEVFRRAEVPWDREIKPLTGWEGKQDFFSRGEAFGEKGPPAEGRQCLKDARDPSISPEDPRRGKGRLV</sequence>
<protein>
    <submittedName>
        <fullName evidence="2">Uncharacterized protein</fullName>
    </submittedName>
</protein>
<feature type="compositionally biased region" description="Basic and acidic residues" evidence="1">
    <location>
        <begin position="69"/>
        <end position="86"/>
    </location>
</feature>
<name>A0A7C2P310_UNCW3</name>
<comment type="caution">
    <text evidence="2">The sequence shown here is derived from an EMBL/GenBank/DDBJ whole genome shotgun (WGS) entry which is preliminary data.</text>
</comment>
<evidence type="ECO:0000313" key="2">
    <source>
        <dbReference type="EMBL" id="HEN28891.1"/>
    </source>
</evidence>
<reference evidence="2" key="1">
    <citation type="journal article" date="2020" name="mSystems">
        <title>Genome- and Community-Level Interaction Insights into Carbon Utilization and Element Cycling Functions of Hydrothermarchaeota in Hydrothermal Sediment.</title>
        <authorList>
            <person name="Zhou Z."/>
            <person name="Liu Y."/>
            <person name="Xu W."/>
            <person name="Pan J."/>
            <person name="Luo Z.H."/>
            <person name="Li M."/>
        </authorList>
    </citation>
    <scope>NUCLEOTIDE SEQUENCE [LARGE SCALE GENOMIC DNA]</scope>
    <source>
        <strain evidence="2">SpSt-34</strain>
    </source>
</reference>
<dbReference type="AlphaFoldDB" id="A0A7C2P310"/>
<feature type="region of interest" description="Disordered" evidence="1">
    <location>
        <begin position="54"/>
        <end position="92"/>
    </location>
</feature>